<dbReference type="Gene3D" id="1.25.40.340">
    <property type="match status" value="1"/>
</dbReference>
<keyword evidence="5" id="KW-1185">Reference proteome</keyword>
<dbReference type="GO" id="GO:0019563">
    <property type="term" value="P:glycerol catabolic process"/>
    <property type="evidence" value="ECO:0007669"/>
    <property type="project" value="TreeGrafter"/>
</dbReference>
<evidence type="ECO:0000313" key="5">
    <source>
        <dbReference type="Proteomes" id="UP000322634"/>
    </source>
</evidence>
<reference evidence="4 5" key="1">
    <citation type="submission" date="2019-08" db="EMBL/GenBank/DDBJ databases">
        <title>Actinomadura sp. nov. CYP1-5 isolated from mountain soil.</title>
        <authorList>
            <person name="Songsumanus A."/>
            <person name="Kuncharoen N."/>
            <person name="Kudo T."/>
            <person name="Yuki M."/>
            <person name="Igarashi Y."/>
            <person name="Tanasupawat S."/>
        </authorList>
    </citation>
    <scope>NUCLEOTIDE SEQUENCE [LARGE SCALE GENOMIC DNA]</scope>
    <source>
        <strain evidence="4 5">GKU157</strain>
    </source>
</reference>
<keyword evidence="1" id="KW-0808">Transferase</keyword>
<dbReference type="GO" id="GO:0005829">
    <property type="term" value="C:cytosol"/>
    <property type="evidence" value="ECO:0007669"/>
    <property type="project" value="TreeGrafter"/>
</dbReference>
<dbReference type="FunFam" id="1.25.40.340:FF:000002">
    <property type="entry name" value="Dihydroxyacetone kinase, L subunit"/>
    <property type="match status" value="1"/>
</dbReference>
<dbReference type="PANTHER" id="PTHR28629:SF4">
    <property type="entry name" value="TRIOKINASE_FMN CYCLASE"/>
    <property type="match status" value="1"/>
</dbReference>
<organism evidence="4 5">
    <name type="scientific">Actinomadura syzygii</name>
    <dbReference type="NCBI Taxonomy" id="1427538"/>
    <lineage>
        <taxon>Bacteria</taxon>
        <taxon>Bacillati</taxon>
        <taxon>Actinomycetota</taxon>
        <taxon>Actinomycetes</taxon>
        <taxon>Streptosporangiales</taxon>
        <taxon>Thermomonosporaceae</taxon>
        <taxon>Actinomadura</taxon>
    </lineage>
</organism>
<gene>
    <name evidence="4" type="primary">dhaL</name>
    <name evidence="4" type="ORF">FXF65_35070</name>
</gene>
<sequence>MRSADLADWIRHAAELVTADAGRLSRLDADIGDGDHGHNLDRGFRAAVGALPGGDVPPGKVLIAAGRAIVSKTGGASGPLYGTALRRAGKALGDAGEVDAAALGAALRAALDGVRELGKAERGDKTMVDALGPAADAYDAALADGSDLAGCVRAAAEAAAKGAEETVPMQARKGRASYLGARSVGHLDPGAASTALILGALADVTGEG</sequence>
<dbReference type="OrthoDB" id="9800291at2"/>
<evidence type="ECO:0000256" key="2">
    <source>
        <dbReference type="ARBA" id="ARBA00022777"/>
    </source>
</evidence>
<evidence type="ECO:0000256" key="1">
    <source>
        <dbReference type="ARBA" id="ARBA00022679"/>
    </source>
</evidence>
<dbReference type="RefSeq" id="WP_148354355.1">
    <property type="nucleotide sequence ID" value="NZ_VSFF01000014.1"/>
</dbReference>
<protein>
    <submittedName>
        <fullName evidence="4">Dihydroxyacetone kinase subunit L</fullName>
    </submittedName>
</protein>
<dbReference type="InterPro" id="IPR036117">
    <property type="entry name" value="DhaL_dom_sf"/>
</dbReference>
<dbReference type="SMART" id="SM01120">
    <property type="entry name" value="Dak2"/>
    <property type="match status" value="1"/>
</dbReference>
<dbReference type="InterPro" id="IPR050861">
    <property type="entry name" value="Dihydroxyacetone_Kinase"/>
</dbReference>
<dbReference type="Pfam" id="PF02734">
    <property type="entry name" value="Dak2"/>
    <property type="match status" value="1"/>
</dbReference>
<keyword evidence="2 4" id="KW-0418">Kinase</keyword>
<comment type="caution">
    <text evidence="4">The sequence shown here is derived from an EMBL/GenBank/DDBJ whole genome shotgun (WGS) entry which is preliminary data.</text>
</comment>
<dbReference type="InterPro" id="IPR012737">
    <property type="entry name" value="DhaK_L_YcgS"/>
</dbReference>
<feature type="domain" description="DhaL" evidence="3">
    <location>
        <begin position="4"/>
        <end position="203"/>
    </location>
</feature>
<evidence type="ECO:0000259" key="3">
    <source>
        <dbReference type="PROSITE" id="PS51480"/>
    </source>
</evidence>
<dbReference type="PANTHER" id="PTHR28629">
    <property type="entry name" value="TRIOKINASE/FMN CYCLASE"/>
    <property type="match status" value="1"/>
</dbReference>
<dbReference type="PROSITE" id="PS51480">
    <property type="entry name" value="DHAL"/>
    <property type="match status" value="1"/>
</dbReference>
<proteinExistence type="predicted"/>
<dbReference type="InterPro" id="IPR004007">
    <property type="entry name" value="DhaL_dom"/>
</dbReference>
<dbReference type="AlphaFoldDB" id="A0A5D0TUS7"/>
<dbReference type="NCBIfam" id="TIGR02365">
    <property type="entry name" value="dha_L_ycgS"/>
    <property type="match status" value="1"/>
</dbReference>
<dbReference type="SUPFAM" id="SSF101473">
    <property type="entry name" value="DhaL-like"/>
    <property type="match status" value="1"/>
</dbReference>
<accession>A0A5D0TUS7</accession>
<dbReference type="GO" id="GO:0004371">
    <property type="term" value="F:glycerone kinase activity"/>
    <property type="evidence" value="ECO:0007669"/>
    <property type="project" value="InterPro"/>
</dbReference>
<evidence type="ECO:0000313" key="4">
    <source>
        <dbReference type="EMBL" id="TYC09463.1"/>
    </source>
</evidence>
<dbReference type="Proteomes" id="UP000322634">
    <property type="component" value="Unassembled WGS sequence"/>
</dbReference>
<name>A0A5D0TUS7_9ACTN</name>
<dbReference type="EMBL" id="VSFF01000014">
    <property type="protein sequence ID" value="TYC09463.1"/>
    <property type="molecule type" value="Genomic_DNA"/>
</dbReference>